<dbReference type="InterPro" id="IPR017907">
    <property type="entry name" value="Znf_RING_CS"/>
</dbReference>
<accession>A0A0G4GT79</accession>
<keyword evidence="3" id="KW-0862">Zinc</keyword>
<dbReference type="EMBL" id="CDMY01000802">
    <property type="protein sequence ID" value="CEM33970.1"/>
    <property type="molecule type" value="Genomic_DNA"/>
</dbReference>
<evidence type="ECO:0000256" key="2">
    <source>
        <dbReference type="ARBA" id="ARBA00022771"/>
    </source>
</evidence>
<evidence type="ECO:0000256" key="3">
    <source>
        <dbReference type="ARBA" id="ARBA00022833"/>
    </source>
</evidence>
<organism evidence="6 7">
    <name type="scientific">Vitrella brassicaformis (strain CCMP3155)</name>
    <dbReference type="NCBI Taxonomy" id="1169540"/>
    <lineage>
        <taxon>Eukaryota</taxon>
        <taxon>Sar</taxon>
        <taxon>Alveolata</taxon>
        <taxon>Colpodellida</taxon>
        <taxon>Vitrellaceae</taxon>
        <taxon>Vitrella</taxon>
    </lineage>
</organism>
<proteinExistence type="predicted"/>
<dbReference type="InterPro" id="IPR001841">
    <property type="entry name" value="Znf_RING"/>
</dbReference>
<feature type="domain" description="RING-type" evidence="5">
    <location>
        <begin position="3"/>
        <end position="49"/>
    </location>
</feature>
<dbReference type="AlphaFoldDB" id="A0A0G4GT79"/>
<evidence type="ECO:0000256" key="1">
    <source>
        <dbReference type="ARBA" id="ARBA00022723"/>
    </source>
</evidence>
<evidence type="ECO:0000313" key="7">
    <source>
        <dbReference type="Proteomes" id="UP000041254"/>
    </source>
</evidence>
<dbReference type="Proteomes" id="UP000041254">
    <property type="component" value="Unassembled WGS sequence"/>
</dbReference>
<keyword evidence="1" id="KW-0479">Metal-binding</keyword>
<gene>
    <name evidence="6" type="ORF">Vbra_10240</name>
</gene>
<evidence type="ECO:0000259" key="5">
    <source>
        <dbReference type="PROSITE" id="PS50089"/>
    </source>
</evidence>
<keyword evidence="2 4" id="KW-0863">Zinc-finger</keyword>
<dbReference type="InterPro" id="IPR013083">
    <property type="entry name" value="Znf_RING/FYVE/PHD"/>
</dbReference>
<dbReference type="GO" id="GO:0008270">
    <property type="term" value="F:zinc ion binding"/>
    <property type="evidence" value="ECO:0007669"/>
    <property type="project" value="UniProtKB-KW"/>
</dbReference>
<dbReference type="InParanoid" id="A0A0G4GT79"/>
<protein>
    <recommendedName>
        <fullName evidence="5">RING-type domain-containing protein</fullName>
    </recommendedName>
</protein>
<dbReference type="PROSITE" id="PS00518">
    <property type="entry name" value="ZF_RING_1"/>
    <property type="match status" value="1"/>
</dbReference>
<evidence type="ECO:0000256" key="4">
    <source>
        <dbReference type="PROSITE-ProRule" id="PRU00175"/>
    </source>
</evidence>
<keyword evidence="7" id="KW-1185">Reference proteome</keyword>
<dbReference type="PROSITE" id="PS50089">
    <property type="entry name" value="ZF_RING_2"/>
    <property type="match status" value="1"/>
</dbReference>
<dbReference type="OrthoDB" id="448632at2759"/>
<dbReference type="InterPro" id="IPR006571">
    <property type="entry name" value="TLDc_dom"/>
</dbReference>
<dbReference type="VEuPathDB" id="CryptoDB:Vbra_10240"/>
<dbReference type="SMART" id="SM00184">
    <property type="entry name" value="RING"/>
    <property type="match status" value="1"/>
</dbReference>
<reference evidence="6 7" key="1">
    <citation type="submission" date="2014-11" db="EMBL/GenBank/DDBJ databases">
        <authorList>
            <person name="Zhu J."/>
            <person name="Qi W."/>
            <person name="Song R."/>
        </authorList>
    </citation>
    <scope>NUCLEOTIDE SEQUENCE [LARGE SCALE GENOMIC DNA]</scope>
</reference>
<evidence type="ECO:0000313" key="6">
    <source>
        <dbReference type="EMBL" id="CEM33970.1"/>
    </source>
</evidence>
<dbReference type="SUPFAM" id="SSF57850">
    <property type="entry name" value="RING/U-box"/>
    <property type="match status" value="1"/>
</dbReference>
<sequence length="305" mass="34036">MVCDVCYCKWEAEGCHVPMTLGRCGHSLCSDCVSVIKQADGSTECPTCRVVSPAASVLKNYAMIRLLRPLRKHQDSARITNVEGRVGDLRVGASLFPSLHKPLVAPPVGSSLGVWEYYGLLGLIEGDERLRSVYRSSRDGTTYANLLRCVGDKTGLVFIIRKDMYVFGAFISDGIWEPDDPTDWHYYPCDVWQFSLAGHFKKPTKIEIRRDWQNVRVAGREEGCMLIDAKVYIGGHLYLYDGRCSGPGEDEQPAADIRSCCQCTHTDHVPEDYMGRRNEYGTAHLAGSSDFMADEIEVLHLSGQQ</sequence>
<dbReference type="Pfam" id="PF07534">
    <property type="entry name" value="TLD"/>
    <property type="match status" value="1"/>
</dbReference>
<name>A0A0G4GT79_VITBC</name>
<dbReference type="Gene3D" id="3.30.40.10">
    <property type="entry name" value="Zinc/RING finger domain, C3HC4 (zinc finger)"/>
    <property type="match status" value="1"/>
</dbReference>
<dbReference type="PhylomeDB" id="A0A0G4GT79"/>